<dbReference type="Pfam" id="PF00001">
    <property type="entry name" value="7tm_1"/>
    <property type="match status" value="2"/>
</dbReference>
<evidence type="ECO:0000256" key="5">
    <source>
        <dbReference type="ARBA" id="ARBA00023136"/>
    </source>
</evidence>
<protein>
    <submittedName>
        <fullName evidence="11">Neuropeptides capa receptor</fullName>
    </submittedName>
</protein>
<keyword evidence="2 8" id="KW-0812">Transmembrane</keyword>
<dbReference type="PANTHER" id="PTHR24243">
    <property type="entry name" value="G-PROTEIN COUPLED RECEPTOR"/>
    <property type="match status" value="1"/>
</dbReference>
<evidence type="ECO:0000313" key="11">
    <source>
        <dbReference type="EMBL" id="TPP66705.1"/>
    </source>
</evidence>
<dbReference type="AlphaFoldDB" id="A0A504Z1X0"/>
<comment type="caution">
    <text evidence="11">The sequence shown here is derived from an EMBL/GenBank/DDBJ whole genome shotgun (WGS) entry which is preliminary data.</text>
</comment>
<organism evidence="11 12">
    <name type="scientific">Fasciola gigantica</name>
    <name type="common">Giant liver fluke</name>
    <dbReference type="NCBI Taxonomy" id="46835"/>
    <lineage>
        <taxon>Eukaryota</taxon>
        <taxon>Metazoa</taxon>
        <taxon>Spiralia</taxon>
        <taxon>Lophotrochozoa</taxon>
        <taxon>Platyhelminthes</taxon>
        <taxon>Trematoda</taxon>
        <taxon>Digenea</taxon>
        <taxon>Plagiorchiida</taxon>
        <taxon>Echinostomata</taxon>
        <taxon>Echinostomatoidea</taxon>
        <taxon>Fasciolidae</taxon>
        <taxon>Fasciola</taxon>
    </lineage>
</organism>
<keyword evidence="3 9" id="KW-1133">Transmembrane helix</keyword>
<feature type="domain" description="G-protein coupled receptors family 1 profile" evidence="10">
    <location>
        <begin position="65"/>
        <end position="467"/>
    </location>
</feature>
<gene>
    <name evidence="11" type="ORF">FGIG_08901</name>
</gene>
<feature type="transmembrane region" description="Helical" evidence="9">
    <location>
        <begin position="408"/>
        <end position="427"/>
    </location>
</feature>
<feature type="transmembrane region" description="Helical" evidence="9">
    <location>
        <begin position="447"/>
        <end position="469"/>
    </location>
</feature>
<comment type="similarity">
    <text evidence="8">Belongs to the G-protein coupled receptor 1 family.</text>
</comment>
<feature type="transmembrane region" description="Helical" evidence="9">
    <location>
        <begin position="86"/>
        <end position="107"/>
    </location>
</feature>
<dbReference type="PROSITE" id="PS50262">
    <property type="entry name" value="G_PROTEIN_RECEP_F1_2"/>
    <property type="match status" value="1"/>
</dbReference>
<evidence type="ECO:0000256" key="9">
    <source>
        <dbReference type="SAM" id="Phobius"/>
    </source>
</evidence>
<feature type="transmembrane region" description="Helical" evidence="9">
    <location>
        <begin position="49"/>
        <end position="74"/>
    </location>
</feature>
<dbReference type="EMBL" id="SUNJ01001496">
    <property type="protein sequence ID" value="TPP66705.1"/>
    <property type="molecule type" value="Genomic_DNA"/>
</dbReference>
<feature type="transmembrane region" description="Helical" evidence="9">
    <location>
        <begin position="127"/>
        <end position="150"/>
    </location>
</feature>
<feature type="transmembrane region" description="Helical" evidence="9">
    <location>
        <begin position="230"/>
        <end position="251"/>
    </location>
</feature>
<dbReference type="InterPro" id="IPR000276">
    <property type="entry name" value="GPCR_Rhodpsn"/>
</dbReference>
<dbReference type="PRINTS" id="PR00237">
    <property type="entry name" value="GPCRRHODOPSN"/>
</dbReference>
<dbReference type="Proteomes" id="UP000316759">
    <property type="component" value="Unassembled WGS sequence"/>
</dbReference>
<evidence type="ECO:0000256" key="4">
    <source>
        <dbReference type="ARBA" id="ARBA00023040"/>
    </source>
</evidence>
<reference evidence="11 12" key="1">
    <citation type="submission" date="2019-04" db="EMBL/GenBank/DDBJ databases">
        <title>Annotation for the trematode Fasciola gigantica.</title>
        <authorList>
            <person name="Choi Y.-J."/>
        </authorList>
    </citation>
    <scope>NUCLEOTIDE SEQUENCE [LARGE SCALE GENOMIC DNA]</scope>
    <source>
        <strain evidence="11">Uganda_cow_1</strain>
    </source>
</reference>
<keyword evidence="4 8" id="KW-0297">G-protein coupled receptor</keyword>
<proteinExistence type="inferred from homology"/>
<keyword evidence="7 8" id="KW-0807">Transducer</keyword>
<name>A0A504Z1X0_FASGI</name>
<evidence type="ECO:0000313" key="12">
    <source>
        <dbReference type="Proteomes" id="UP000316759"/>
    </source>
</evidence>
<evidence type="ECO:0000256" key="2">
    <source>
        <dbReference type="ARBA" id="ARBA00022692"/>
    </source>
</evidence>
<evidence type="ECO:0000256" key="3">
    <source>
        <dbReference type="ARBA" id="ARBA00022989"/>
    </source>
</evidence>
<keyword evidence="6 8" id="KW-0675">Receptor</keyword>
<accession>A0A504Z1X0</accession>
<comment type="subcellular location">
    <subcellularLocation>
        <location evidence="1">Membrane</location>
        <topology evidence="1">Multi-pass membrane protein</topology>
    </subcellularLocation>
</comment>
<keyword evidence="5 9" id="KW-0472">Membrane</keyword>
<dbReference type="OrthoDB" id="10055550at2759"/>
<dbReference type="GO" id="GO:0008188">
    <property type="term" value="F:neuropeptide receptor activity"/>
    <property type="evidence" value="ECO:0007669"/>
    <property type="project" value="TreeGrafter"/>
</dbReference>
<evidence type="ECO:0000256" key="8">
    <source>
        <dbReference type="RuleBase" id="RU000688"/>
    </source>
</evidence>
<dbReference type="STRING" id="46835.A0A504Z1X0"/>
<dbReference type="SUPFAM" id="SSF81321">
    <property type="entry name" value="Family A G protein-coupled receptor-like"/>
    <property type="match status" value="2"/>
</dbReference>
<dbReference type="InterPro" id="IPR017452">
    <property type="entry name" value="GPCR_Rhodpsn_7TM"/>
</dbReference>
<dbReference type="PROSITE" id="PS00237">
    <property type="entry name" value="G_PROTEIN_RECEP_F1_1"/>
    <property type="match status" value="1"/>
</dbReference>
<dbReference type="GO" id="GO:0005886">
    <property type="term" value="C:plasma membrane"/>
    <property type="evidence" value="ECO:0007669"/>
    <property type="project" value="TreeGrafter"/>
</dbReference>
<feature type="transmembrane region" description="Helical" evidence="9">
    <location>
        <begin position="345"/>
        <end position="366"/>
    </location>
</feature>
<dbReference type="PANTHER" id="PTHR24243:SF208">
    <property type="entry name" value="PYROKININ-1 RECEPTOR"/>
    <property type="match status" value="1"/>
</dbReference>
<evidence type="ECO:0000256" key="1">
    <source>
        <dbReference type="ARBA" id="ARBA00004141"/>
    </source>
</evidence>
<keyword evidence="12" id="KW-1185">Reference proteome</keyword>
<dbReference type="Gene3D" id="1.20.1070.10">
    <property type="entry name" value="Rhodopsin 7-helix transmembrane proteins"/>
    <property type="match status" value="2"/>
</dbReference>
<evidence type="ECO:0000256" key="7">
    <source>
        <dbReference type="ARBA" id="ARBA00023224"/>
    </source>
</evidence>
<keyword evidence="11" id="KW-0527">Neuropeptide</keyword>
<evidence type="ECO:0000256" key="6">
    <source>
        <dbReference type="ARBA" id="ARBA00023170"/>
    </source>
</evidence>
<evidence type="ECO:0000259" key="10">
    <source>
        <dbReference type="PROSITE" id="PS50262"/>
    </source>
</evidence>
<sequence>MVAIWNNSDTQNCPQFYSSSECKKIMDLHKMAWIELNLGQQVKSLPKQVFIGILYSVILCTGVFGNIATCIVIARKRYMHTRTNCYLFSLAVSDLLLLVCGLPLELVDAVHQVYPWRFGTALCKLRVFLTELSPIVSIIILTVFSVERYLSVCHPFRRKFRFDQNECGTVMSRCDKPLCHPSFSSANDVSCHGYFGGGLARFNSACCQTPRRAWHTYLHRGTRVHSLKSCYVLIFITWSFAALCATPISGLTEAFVSVKLPEWFTYVNASQKPLCRSEQEAAQRKKYAVQKRLEELGDEEECIIPMTEKCENFTLYWINEMPLYESTVCAPSPNAPWASVLSHRVVLQLSTIIFFLVPMGIMIVLYSRIAVTLRRSNLTALLAQRSDDSKRDCNYTVQEQAAINMRKGITRMLVAIVVAFFICWAPFHLQRILASAGLKMGWFYVDFIFYLSGCLYYVSSTVNPILYSLMSARFRRAFKATFCIRRPRTSRLANVPQKVHLQITYVPKFGSPRPGSSQGHSDPMVRDPVADQMTALRFDP</sequence>